<dbReference type="PROSITE" id="PS51186">
    <property type="entry name" value="GNAT"/>
    <property type="match status" value="1"/>
</dbReference>
<dbReference type="InterPro" id="IPR000182">
    <property type="entry name" value="GNAT_dom"/>
</dbReference>
<dbReference type="InterPro" id="IPR016181">
    <property type="entry name" value="Acyl_CoA_acyltransferase"/>
</dbReference>
<accession>A0A934QHK5</accession>
<dbReference type="AlphaFoldDB" id="A0A934QHK5"/>
<organism evidence="2 3">
    <name type="scientific">Rhodovibrio salinarum</name>
    <dbReference type="NCBI Taxonomy" id="1087"/>
    <lineage>
        <taxon>Bacteria</taxon>
        <taxon>Pseudomonadati</taxon>
        <taxon>Pseudomonadota</taxon>
        <taxon>Alphaproteobacteria</taxon>
        <taxon>Rhodospirillales</taxon>
        <taxon>Rhodovibrionaceae</taxon>
        <taxon>Rhodovibrio</taxon>
    </lineage>
</organism>
<name>A0A934QHK5_9PROT</name>
<feature type="domain" description="N-acetyltransferase" evidence="1">
    <location>
        <begin position="5"/>
        <end position="162"/>
    </location>
</feature>
<dbReference type="Pfam" id="PF00583">
    <property type="entry name" value="Acetyltransf_1"/>
    <property type="match status" value="1"/>
</dbReference>
<dbReference type="CDD" id="cd04301">
    <property type="entry name" value="NAT_SF"/>
    <property type="match status" value="1"/>
</dbReference>
<dbReference type="RefSeq" id="WP_081728563.1">
    <property type="nucleotide sequence ID" value="NZ_NRRE01000022.1"/>
</dbReference>
<evidence type="ECO:0000259" key="1">
    <source>
        <dbReference type="PROSITE" id="PS51186"/>
    </source>
</evidence>
<reference evidence="2" key="1">
    <citation type="submission" date="2017-08" db="EMBL/GenBank/DDBJ databases">
        <authorList>
            <person name="Imhoff J.F."/>
            <person name="Rahn T."/>
            <person name="Kuenzel S."/>
            <person name="Neulinger S.C."/>
        </authorList>
    </citation>
    <scope>NUCLEOTIDE SEQUENCE</scope>
    <source>
        <strain evidence="2">DSM 9154</strain>
    </source>
</reference>
<protein>
    <submittedName>
        <fullName evidence="2">N-acetyltransferase</fullName>
    </submittedName>
</protein>
<gene>
    <name evidence="2" type="ORF">CKO21_07870</name>
</gene>
<keyword evidence="3" id="KW-1185">Reference proteome</keyword>
<dbReference type="GO" id="GO:0016747">
    <property type="term" value="F:acyltransferase activity, transferring groups other than amino-acyl groups"/>
    <property type="evidence" value="ECO:0007669"/>
    <property type="project" value="InterPro"/>
</dbReference>
<dbReference type="EMBL" id="NRRE01000022">
    <property type="protein sequence ID" value="MBK1697163.1"/>
    <property type="molecule type" value="Genomic_DNA"/>
</dbReference>
<dbReference type="Proteomes" id="UP000778970">
    <property type="component" value="Unassembled WGS sequence"/>
</dbReference>
<reference evidence="2" key="2">
    <citation type="journal article" date="2020" name="Microorganisms">
        <title>Osmotic Adaptation and Compatible Solute Biosynthesis of Phototrophic Bacteria as Revealed from Genome Analyses.</title>
        <authorList>
            <person name="Imhoff J.F."/>
            <person name="Rahn T."/>
            <person name="Kunzel S."/>
            <person name="Keller A."/>
            <person name="Neulinger S.C."/>
        </authorList>
    </citation>
    <scope>NUCLEOTIDE SEQUENCE</scope>
    <source>
        <strain evidence="2">DSM 9154</strain>
    </source>
</reference>
<sequence length="179" mass="19334">MSRPVEIRRAVQAPEYEAARRLLREYEAEIGADLCFQHFAAELAELPTRYAGPAAGLWLAWGGALPLGCIALSPAGPEAPQTGELKRLYVRPEAQGTGLGRALSETAITAARTAGYADLRLETLDRLVAARRLYEALGFAEVADFTMDGRAPGTRFLARRLSAADHSARSPHSVRAQFG</sequence>
<evidence type="ECO:0000313" key="2">
    <source>
        <dbReference type="EMBL" id="MBK1697163.1"/>
    </source>
</evidence>
<proteinExistence type="predicted"/>
<dbReference type="PANTHER" id="PTHR43305">
    <property type="entry name" value="FAMILY N-ACETYLTRANSFERASE, PUTATIVE (AFU_ORTHOLOGUE AFUA_2G01380)-RELATED"/>
    <property type="match status" value="1"/>
</dbReference>
<evidence type="ECO:0000313" key="3">
    <source>
        <dbReference type="Proteomes" id="UP000778970"/>
    </source>
</evidence>
<comment type="caution">
    <text evidence="2">The sequence shown here is derived from an EMBL/GenBank/DDBJ whole genome shotgun (WGS) entry which is preliminary data.</text>
</comment>
<dbReference type="SUPFAM" id="SSF55729">
    <property type="entry name" value="Acyl-CoA N-acyltransferases (Nat)"/>
    <property type="match status" value="1"/>
</dbReference>
<dbReference type="InterPro" id="IPR052777">
    <property type="entry name" value="Acetyltransferase_Enz"/>
</dbReference>
<dbReference type="Gene3D" id="3.40.630.30">
    <property type="match status" value="1"/>
</dbReference>
<dbReference type="PANTHER" id="PTHR43305:SF1">
    <property type="entry name" value="FAMILY N-ACETYLTRANSFERASE, PUTATIVE (AFU_ORTHOLOGUE AFUA_2G01380)-RELATED"/>
    <property type="match status" value="1"/>
</dbReference>